<keyword evidence="2" id="KW-1185">Reference proteome</keyword>
<dbReference type="SMART" id="SM00248">
    <property type="entry name" value="ANK"/>
    <property type="match status" value="3"/>
</dbReference>
<dbReference type="Proteomes" id="UP001433268">
    <property type="component" value="Unassembled WGS sequence"/>
</dbReference>
<organism evidence="1 2">
    <name type="scientific">Apiospora hydei</name>
    <dbReference type="NCBI Taxonomy" id="1337664"/>
    <lineage>
        <taxon>Eukaryota</taxon>
        <taxon>Fungi</taxon>
        <taxon>Dikarya</taxon>
        <taxon>Ascomycota</taxon>
        <taxon>Pezizomycotina</taxon>
        <taxon>Sordariomycetes</taxon>
        <taxon>Xylariomycetidae</taxon>
        <taxon>Amphisphaeriales</taxon>
        <taxon>Apiosporaceae</taxon>
        <taxon>Apiospora</taxon>
    </lineage>
</organism>
<dbReference type="GeneID" id="92039976"/>
<reference evidence="1 2" key="1">
    <citation type="submission" date="2023-01" db="EMBL/GenBank/DDBJ databases">
        <title>Analysis of 21 Apiospora genomes using comparative genomics revels a genus with tremendous synthesis potential of carbohydrate active enzymes and secondary metabolites.</title>
        <authorList>
            <person name="Sorensen T."/>
        </authorList>
    </citation>
    <scope>NUCLEOTIDE SEQUENCE [LARGE SCALE GENOMIC DNA]</scope>
    <source>
        <strain evidence="1 2">CBS 114990</strain>
    </source>
</reference>
<comment type="caution">
    <text evidence="1">The sequence shown here is derived from an EMBL/GenBank/DDBJ whole genome shotgun (WGS) entry which is preliminary data.</text>
</comment>
<dbReference type="Gene3D" id="1.25.40.20">
    <property type="entry name" value="Ankyrin repeat-containing domain"/>
    <property type="match status" value="1"/>
</dbReference>
<protein>
    <recommendedName>
        <fullName evidence="3">Ankyrin repeat protein</fullName>
    </recommendedName>
</protein>
<dbReference type="EMBL" id="JAQQWN010000004">
    <property type="protein sequence ID" value="KAK8087640.1"/>
    <property type="molecule type" value="Genomic_DNA"/>
</dbReference>
<accession>A0ABR1WWU1</accession>
<evidence type="ECO:0000313" key="2">
    <source>
        <dbReference type="Proteomes" id="UP001433268"/>
    </source>
</evidence>
<dbReference type="InterPro" id="IPR002110">
    <property type="entry name" value="Ankyrin_rpt"/>
</dbReference>
<dbReference type="RefSeq" id="XP_066670534.1">
    <property type="nucleotide sequence ID" value="XM_066806916.1"/>
</dbReference>
<proteinExistence type="predicted"/>
<evidence type="ECO:0008006" key="3">
    <source>
        <dbReference type="Google" id="ProtNLM"/>
    </source>
</evidence>
<dbReference type="SUPFAM" id="SSF48403">
    <property type="entry name" value="Ankyrin repeat"/>
    <property type="match status" value="1"/>
</dbReference>
<evidence type="ECO:0000313" key="1">
    <source>
        <dbReference type="EMBL" id="KAK8087640.1"/>
    </source>
</evidence>
<dbReference type="Pfam" id="PF13637">
    <property type="entry name" value="Ank_4"/>
    <property type="match status" value="1"/>
</dbReference>
<dbReference type="InterPro" id="IPR036770">
    <property type="entry name" value="Ankyrin_rpt-contain_sf"/>
</dbReference>
<name>A0ABR1WWU1_9PEZI</name>
<gene>
    <name evidence="1" type="ORF">PG997_002601</name>
</gene>
<sequence>MSSPCYTWRCNCVGPEDPDGKFYSIINRDDAAAFEEYLHASHCFVHNRTLPYVHAYCRDDGTPWEVAVRHGSVRVFEALLKYEDHRDGDQREWCDPSEPTPWYRYLLHRAIEQGQLEVLRFLISRPAVDIHQQDHGGGGWTPILTACRRLSDGIRGDVAREAWVERSGEIIELLLAAGVNARDLICCPEDEVHLQQGGTKAERQEGA</sequence>